<feature type="transmembrane region" description="Helical" evidence="5">
    <location>
        <begin position="274"/>
        <end position="295"/>
    </location>
</feature>
<evidence type="ECO:0000256" key="5">
    <source>
        <dbReference type="SAM" id="Phobius"/>
    </source>
</evidence>
<evidence type="ECO:0000256" key="1">
    <source>
        <dbReference type="ARBA" id="ARBA00004651"/>
    </source>
</evidence>
<comment type="caution">
    <text evidence="7">The sequence shown here is derived from an EMBL/GenBank/DDBJ whole genome shotgun (WGS) entry which is preliminary data.</text>
</comment>
<dbReference type="PANTHER" id="PTHR23501">
    <property type="entry name" value="MAJOR FACILITATOR SUPERFAMILY"/>
    <property type="match status" value="1"/>
</dbReference>
<name>A0AAE3GMU8_9PSEU</name>
<keyword evidence="3 5" id="KW-1133">Transmembrane helix</keyword>
<dbReference type="PROSITE" id="PS50850">
    <property type="entry name" value="MFS"/>
    <property type="match status" value="1"/>
</dbReference>
<dbReference type="Gene3D" id="1.20.1250.20">
    <property type="entry name" value="MFS general substrate transporter like domains"/>
    <property type="match status" value="1"/>
</dbReference>
<dbReference type="SUPFAM" id="SSF103473">
    <property type="entry name" value="MFS general substrate transporter"/>
    <property type="match status" value="1"/>
</dbReference>
<comment type="subcellular location">
    <subcellularLocation>
        <location evidence="1">Cell membrane</location>
        <topology evidence="1">Multi-pass membrane protein</topology>
    </subcellularLocation>
</comment>
<organism evidence="7 8">
    <name type="scientific">Goodfellowiella coeruleoviolacea</name>
    <dbReference type="NCBI Taxonomy" id="334858"/>
    <lineage>
        <taxon>Bacteria</taxon>
        <taxon>Bacillati</taxon>
        <taxon>Actinomycetota</taxon>
        <taxon>Actinomycetes</taxon>
        <taxon>Pseudonocardiales</taxon>
        <taxon>Pseudonocardiaceae</taxon>
        <taxon>Goodfellowiella</taxon>
    </lineage>
</organism>
<evidence type="ECO:0000259" key="6">
    <source>
        <dbReference type="PROSITE" id="PS50850"/>
    </source>
</evidence>
<feature type="transmembrane region" description="Helical" evidence="5">
    <location>
        <begin position="63"/>
        <end position="82"/>
    </location>
</feature>
<proteinExistence type="predicted"/>
<dbReference type="InterPro" id="IPR011701">
    <property type="entry name" value="MFS"/>
</dbReference>
<evidence type="ECO:0000256" key="2">
    <source>
        <dbReference type="ARBA" id="ARBA00022692"/>
    </source>
</evidence>
<dbReference type="PANTHER" id="PTHR23501:SF154">
    <property type="entry name" value="MULTIDRUG-EFFLUX TRANSPORTER RV1634-RELATED"/>
    <property type="match status" value="1"/>
</dbReference>
<keyword evidence="2 5" id="KW-0812">Transmembrane</keyword>
<feature type="transmembrane region" description="Helical" evidence="5">
    <location>
        <begin position="375"/>
        <end position="393"/>
    </location>
</feature>
<dbReference type="AlphaFoldDB" id="A0AAE3GMU8"/>
<accession>A0AAE3GMU8</accession>
<dbReference type="PRINTS" id="PR01036">
    <property type="entry name" value="TCRTETB"/>
</dbReference>
<feature type="transmembrane region" description="Helical" evidence="5">
    <location>
        <begin position="94"/>
        <end position="117"/>
    </location>
</feature>
<evidence type="ECO:0000256" key="3">
    <source>
        <dbReference type="ARBA" id="ARBA00022989"/>
    </source>
</evidence>
<feature type="transmembrane region" description="Helical" evidence="5">
    <location>
        <begin position="315"/>
        <end position="335"/>
    </location>
</feature>
<feature type="transmembrane region" description="Helical" evidence="5">
    <location>
        <begin position="123"/>
        <end position="140"/>
    </location>
</feature>
<evidence type="ECO:0000256" key="4">
    <source>
        <dbReference type="ARBA" id="ARBA00023136"/>
    </source>
</evidence>
<dbReference type="Proteomes" id="UP001206128">
    <property type="component" value="Unassembled WGS sequence"/>
</dbReference>
<reference evidence="7" key="1">
    <citation type="submission" date="2022-06" db="EMBL/GenBank/DDBJ databases">
        <title>Genomic Encyclopedia of Archaeal and Bacterial Type Strains, Phase II (KMG-II): from individual species to whole genera.</title>
        <authorList>
            <person name="Goeker M."/>
        </authorList>
    </citation>
    <scope>NUCLEOTIDE SEQUENCE</scope>
    <source>
        <strain evidence="7">DSM 43935</strain>
    </source>
</reference>
<evidence type="ECO:0000313" key="7">
    <source>
        <dbReference type="EMBL" id="MCP2170309.1"/>
    </source>
</evidence>
<keyword evidence="4 5" id="KW-0472">Membrane</keyword>
<protein>
    <submittedName>
        <fullName evidence="7">Arabinose efflux permease, MFS family</fullName>
    </submittedName>
</protein>
<dbReference type="GO" id="GO:0022857">
    <property type="term" value="F:transmembrane transporter activity"/>
    <property type="evidence" value="ECO:0007669"/>
    <property type="project" value="InterPro"/>
</dbReference>
<feature type="transmembrane region" description="Helical" evidence="5">
    <location>
        <begin position="180"/>
        <end position="203"/>
    </location>
</feature>
<feature type="transmembrane region" description="Helical" evidence="5">
    <location>
        <begin position="224"/>
        <end position="242"/>
    </location>
</feature>
<feature type="domain" description="Major facilitator superfamily (MFS) profile" evidence="6">
    <location>
        <begin position="29"/>
        <end position="475"/>
    </location>
</feature>
<feature type="transmembrane region" description="Helical" evidence="5">
    <location>
        <begin position="248"/>
        <end position="265"/>
    </location>
</feature>
<feature type="transmembrane region" description="Helical" evidence="5">
    <location>
        <begin position="448"/>
        <end position="468"/>
    </location>
</feature>
<keyword evidence="8" id="KW-1185">Reference proteome</keyword>
<feature type="transmembrane region" description="Helical" evidence="5">
    <location>
        <begin position="414"/>
        <end position="436"/>
    </location>
</feature>
<gene>
    <name evidence="7" type="ORF">LX83_007200</name>
</gene>
<sequence length="476" mass="47163">MSASSTPVDTGGGSAADAGGVFSARYRALTLGVVLSVSLVAFESLGVATVLPDIARDLGGLDSYGWGLAALMLANIIGTVVAGRGADRVGPATALGVALVVFAVGCVLAGVAGSWWFLLCGRAVQGLGVGAVMGLAYGVIGRAYPAGLQARAMALLSSAWTLPSLLGPPIAGLITEHASWRWVFVLLIPLVAAAALLTLPALARLAGTAPAARPAPDRPWWRGPVAHSVLLTLGTAVLLAAFELDALPAVVVLALVGGVLATVALRRVTPAGTLLVRPGVPAGIVVRALLCAVYFGSEAFLPLGLTELRGLDATLAGFGLSAGAITWVLGSALQARRDGRTGGGGRVTDTATGLAVLLLGVVIMAGAVLTSTVPALVAVAGWAVAGVGMGLAYNASSTQVLNHAPADQQGAVGAALQLAQTLATALLSGLGGGVIAQVHLAGGTTHTALTAIFVLTGLLALLGLPVVARLRAVPRG</sequence>
<dbReference type="InterPro" id="IPR020846">
    <property type="entry name" value="MFS_dom"/>
</dbReference>
<feature type="transmembrane region" description="Helical" evidence="5">
    <location>
        <begin position="347"/>
        <end position="369"/>
    </location>
</feature>
<evidence type="ECO:0000313" key="8">
    <source>
        <dbReference type="Proteomes" id="UP001206128"/>
    </source>
</evidence>
<dbReference type="Pfam" id="PF07690">
    <property type="entry name" value="MFS_1"/>
    <property type="match status" value="1"/>
</dbReference>
<dbReference type="GO" id="GO:0005886">
    <property type="term" value="C:plasma membrane"/>
    <property type="evidence" value="ECO:0007669"/>
    <property type="project" value="UniProtKB-SubCell"/>
</dbReference>
<dbReference type="InterPro" id="IPR036259">
    <property type="entry name" value="MFS_trans_sf"/>
</dbReference>
<feature type="transmembrane region" description="Helical" evidence="5">
    <location>
        <begin position="28"/>
        <end position="51"/>
    </location>
</feature>
<feature type="transmembrane region" description="Helical" evidence="5">
    <location>
        <begin position="152"/>
        <end position="174"/>
    </location>
</feature>
<dbReference type="EMBL" id="JAMTCK010000029">
    <property type="protein sequence ID" value="MCP2170309.1"/>
    <property type="molecule type" value="Genomic_DNA"/>
</dbReference>
<dbReference type="RefSeq" id="WP_253780443.1">
    <property type="nucleotide sequence ID" value="NZ_JAMTCK010000029.1"/>
</dbReference>